<sequence length="178" mass="18475">MLEIPQILAIPDLSAAAFVAPNATVVGDVTLAIATSIWYGAVVRGDVEGIEIGAYSNVQDGAVLHGDPGRVTVLEEYVTVGHRAIIHAAYIERASLIGMGAIILDGVRIGTGSIIGAGAVVTKNVPPRSLVKGLPGKVVSEVSPEQVQALIEHAKQYAQLALVHAGKGQKPGFTRQQD</sequence>
<dbReference type="InterPro" id="IPR047324">
    <property type="entry name" value="LbH_gamma_CA-like"/>
</dbReference>
<dbReference type="PROSITE" id="PS00101">
    <property type="entry name" value="HEXAPEP_TRANSFERASES"/>
    <property type="match status" value="1"/>
</dbReference>
<dbReference type="InterPro" id="IPR011004">
    <property type="entry name" value="Trimer_LpxA-like_sf"/>
</dbReference>
<dbReference type="InterPro" id="IPR001451">
    <property type="entry name" value="Hexapep"/>
</dbReference>
<name>A0A977L1J8_9CYAN</name>
<dbReference type="InterPro" id="IPR018357">
    <property type="entry name" value="Hexapep_transf_CS"/>
</dbReference>
<dbReference type="Proteomes" id="UP001065613">
    <property type="component" value="Chromosome"/>
</dbReference>
<evidence type="ECO:0000256" key="2">
    <source>
        <dbReference type="ARBA" id="ARBA00022737"/>
    </source>
</evidence>
<dbReference type="SUPFAM" id="SSF51161">
    <property type="entry name" value="Trimeric LpxA-like enzymes"/>
    <property type="match status" value="1"/>
</dbReference>
<proteinExistence type="predicted"/>
<evidence type="ECO:0000256" key="1">
    <source>
        <dbReference type="ARBA" id="ARBA00022679"/>
    </source>
</evidence>
<protein>
    <submittedName>
        <fullName evidence="3">Gamma carbonic anhydrase family protein</fullName>
    </submittedName>
</protein>
<dbReference type="Pfam" id="PF00132">
    <property type="entry name" value="Hexapep"/>
    <property type="match status" value="1"/>
</dbReference>
<organism evidence="3">
    <name type="scientific">Woronichinia naegeliana WA131</name>
    <dbReference type="NCBI Taxonomy" id="2824559"/>
    <lineage>
        <taxon>Bacteria</taxon>
        <taxon>Bacillati</taxon>
        <taxon>Cyanobacteriota</taxon>
        <taxon>Cyanophyceae</taxon>
        <taxon>Synechococcales</taxon>
        <taxon>Coelosphaeriaceae</taxon>
        <taxon>Woronichinia</taxon>
    </lineage>
</organism>
<reference evidence="3" key="1">
    <citation type="submission" date="2021-04" db="EMBL/GenBank/DDBJ databases">
        <title>Genome sequence of Woronichinia naegeliana from Washington state freshwater lake bloom.</title>
        <authorList>
            <person name="Dreher T.W."/>
        </authorList>
    </citation>
    <scope>NUCLEOTIDE SEQUENCE</scope>
    <source>
        <strain evidence="3">WA131</strain>
    </source>
</reference>
<dbReference type="AlphaFoldDB" id="A0A977L1J8"/>
<dbReference type="PANTHER" id="PTHR13061:SF29">
    <property type="entry name" value="GAMMA CARBONIC ANHYDRASE-LIKE 1, MITOCHONDRIAL-RELATED"/>
    <property type="match status" value="1"/>
</dbReference>
<dbReference type="GO" id="GO:0016740">
    <property type="term" value="F:transferase activity"/>
    <property type="evidence" value="ECO:0007669"/>
    <property type="project" value="UniProtKB-KW"/>
</dbReference>
<dbReference type="CDD" id="cd04645">
    <property type="entry name" value="LbH_gamma_CA_like"/>
    <property type="match status" value="1"/>
</dbReference>
<evidence type="ECO:0000313" key="3">
    <source>
        <dbReference type="EMBL" id="UXE63828.1"/>
    </source>
</evidence>
<dbReference type="GO" id="GO:0043886">
    <property type="term" value="F:structural constituent of carboxysome shell"/>
    <property type="evidence" value="ECO:0007669"/>
    <property type="project" value="UniProtKB-ARBA"/>
</dbReference>
<dbReference type="Gene3D" id="2.160.10.10">
    <property type="entry name" value="Hexapeptide repeat proteins"/>
    <property type="match status" value="1"/>
</dbReference>
<gene>
    <name evidence="3" type="ORF">KA717_15500</name>
</gene>
<dbReference type="InterPro" id="IPR050484">
    <property type="entry name" value="Transf_Hexapept/Carb_Anhydrase"/>
</dbReference>
<dbReference type="EMBL" id="CP073041">
    <property type="protein sequence ID" value="UXE63828.1"/>
    <property type="molecule type" value="Genomic_DNA"/>
</dbReference>
<accession>A0A977L1J8</accession>
<dbReference type="KEGG" id="wna:KA717_15500"/>
<dbReference type="PANTHER" id="PTHR13061">
    <property type="entry name" value="DYNACTIN SUBUNIT P25"/>
    <property type="match status" value="1"/>
</dbReference>
<dbReference type="GO" id="GO:0031470">
    <property type="term" value="C:carboxysome"/>
    <property type="evidence" value="ECO:0007669"/>
    <property type="project" value="UniProtKB-ARBA"/>
</dbReference>
<keyword evidence="2" id="KW-0677">Repeat</keyword>
<keyword evidence="1" id="KW-0808">Transferase</keyword>